<evidence type="ECO:0000313" key="3">
    <source>
        <dbReference type="Proteomes" id="UP000831786"/>
    </source>
</evidence>
<proteinExistence type="predicted"/>
<keyword evidence="2" id="KW-0436">Ligase</keyword>
<keyword evidence="3" id="KW-1185">Reference proteome</keyword>
<protein>
    <submittedName>
        <fullName evidence="2">ATP-dependent DNA ligase</fullName>
    </submittedName>
</protein>
<dbReference type="Proteomes" id="UP000831786">
    <property type="component" value="Chromosome"/>
</dbReference>
<accession>A0ABY4FQ81</accession>
<dbReference type="InterPro" id="IPR057204">
    <property type="entry name" value="DUF7882"/>
</dbReference>
<dbReference type="Pfam" id="PF25355">
    <property type="entry name" value="DUF7882"/>
    <property type="match status" value="1"/>
</dbReference>
<dbReference type="RefSeq" id="WP_244693659.1">
    <property type="nucleotide sequence ID" value="NZ_CP095044.1"/>
</dbReference>
<organism evidence="2 3">
    <name type="scientific">Leucobacter allii</name>
    <dbReference type="NCBI Taxonomy" id="2932247"/>
    <lineage>
        <taxon>Bacteria</taxon>
        <taxon>Bacillati</taxon>
        <taxon>Actinomycetota</taxon>
        <taxon>Actinomycetes</taxon>
        <taxon>Micrococcales</taxon>
        <taxon>Microbacteriaceae</taxon>
        <taxon>Leucobacter</taxon>
    </lineage>
</organism>
<reference evidence="2 3" key="1">
    <citation type="submission" date="2022-04" db="EMBL/GenBank/DDBJ databases">
        <title>Leucobacter sp. isolated from rhizosphere of garlic.</title>
        <authorList>
            <person name="Won M."/>
            <person name="Lee C.-M."/>
            <person name="Woen H.-Y."/>
            <person name="Kwon S.-W."/>
        </authorList>
    </citation>
    <scope>NUCLEOTIDE SEQUENCE [LARGE SCALE GENOMIC DNA]</scope>
    <source>
        <strain evidence="2 3">H21R-40</strain>
    </source>
</reference>
<name>A0ABY4FQ81_9MICO</name>
<feature type="domain" description="DUF7882" evidence="1">
    <location>
        <begin position="1"/>
        <end position="95"/>
    </location>
</feature>
<gene>
    <name evidence="2" type="ORF">MUN78_06255</name>
</gene>
<evidence type="ECO:0000259" key="1">
    <source>
        <dbReference type="Pfam" id="PF25355"/>
    </source>
</evidence>
<sequence length="97" mass="10905">MGTLIYTDTLQVQLDDRTLEHLRFVVFEKLRNKESFPLTWVRRDAGRATASTSVWVCPETPIGFQISGEGSSELSRAQIEALMRMSYTPRGLVIAAS</sequence>
<evidence type="ECO:0000313" key="2">
    <source>
        <dbReference type="EMBL" id="UOQ58432.1"/>
    </source>
</evidence>
<dbReference type="EMBL" id="CP095045">
    <property type="protein sequence ID" value="UOQ58432.1"/>
    <property type="molecule type" value="Genomic_DNA"/>
</dbReference>
<dbReference type="GO" id="GO:0016874">
    <property type="term" value="F:ligase activity"/>
    <property type="evidence" value="ECO:0007669"/>
    <property type="project" value="UniProtKB-KW"/>
</dbReference>